<evidence type="ECO:0000313" key="2">
    <source>
        <dbReference type="Proteomes" id="UP001392318"/>
    </source>
</evidence>
<reference evidence="1" key="1">
    <citation type="submission" date="2024-01" db="EMBL/GenBank/DDBJ databases">
        <title>The diversity of rhizobia nodulating Mimosa spp. in eleven states of Brazil covering several biomes is determined by host plant, location, and edaphic factors.</title>
        <authorList>
            <person name="Rouws L."/>
            <person name="Barauna A."/>
            <person name="Beukes C."/>
            <person name="De Faria S.M."/>
            <person name="Gross E."/>
            <person name="Dos Reis Junior F.B."/>
            <person name="Simon M."/>
            <person name="Maluk M."/>
            <person name="Odee D.W."/>
            <person name="Kenicer G."/>
            <person name="Young J.P.W."/>
            <person name="Reis V.M."/>
            <person name="Zilli J."/>
            <person name="James E.K."/>
        </authorList>
    </citation>
    <scope>NUCLEOTIDE SEQUENCE</scope>
    <source>
        <strain evidence="1">JPY452</strain>
    </source>
</reference>
<gene>
    <name evidence="1" type="ORF">VSR83_08320</name>
</gene>
<protein>
    <submittedName>
        <fullName evidence="1">Uncharacterized protein</fullName>
    </submittedName>
</protein>
<proteinExistence type="predicted"/>
<name>A0ACC6RFV0_9BURK</name>
<organism evidence="1 2">
    <name type="scientific">Paraburkholderia unamae</name>
    <dbReference type="NCBI Taxonomy" id="219649"/>
    <lineage>
        <taxon>Bacteria</taxon>
        <taxon>Pseudomonadati</taxon>
        <taxon>Pseudomonadota</taxon>
        <taxon>Betaproteobacteria</taxon>
        <taxon>Burkholderiales</taxon>
        <taxon>Burkholderiaceae</taxon>
        <taxon>Paraburkholderia</taxon>
    </lineage>
</organism>
<keyword evidence="2" id="KW-1185">Reference proteome</keyword>
<accession>A0ACC6RFV0</accession>
<evidence type="ECO:0000313" key="1">
    <source>
        <dbReference type="EMBL" id="MEM5400088.1"/>
    </source>
</evidence>
<dbReference type="EMBL" id="JAYMRU010000004">
    <property type="protein sequence ID" value="MEM5400088.1"/>
    <property type="molecule type" value="Genomic_DNA"/>
</dbReference>
<dbReference type="Proteomes" id="UP001392318">
    <property type="component" value="Unassembled WGS sequence"/>
</dbReference>
<comment type="caution">
    <text evidence="1">The sequence shown here is derived from an EMBL/GenBank/DDBJ whole genome shotgun (WGS) entry which is preliminary data.</text>
</comment>
<sequence>MFRNISETYLDLMGDRTRVETSRVTQTLFMKDRLGSQLLVITQQGKPQAVFPATDRNIEVILCAGLRIHEYVMLDGQIDYQELAESRDHFEDAAEGIAFEAAHAWPL</sequence>